<protein>
    <recommendedName>
        <fullName evidence="4">PepSY domain-containing protein</fullName>
    </recommendedName>
</protein>
<accession>A0A558H4E7</accession>
<proteinExistence type="predicted"/>
<evidence type="ECO:0000313" key="2">
    <source>
        <dbReference type="EMBL" id="TVU63961.1"/>
    </source>
</evidence>
<dbReference type="Proteomes" id="UP000316500">
    <property type="component" value="Unassembled WGS sequence"/>
</dbReference>
<organism evidence="2 3">
    <name type="scientific">Paenarthrobacter nitroguajacolicus</name>
    <name type="common">Arthrobacter nitroguajacolicus</name>
    <dbReference type="NCBI Taxonomy" id="211146"/>
    <lineage>
        <taxon>Bacteria</taxon>
        <taxon>Bacillati</taxon>
        <taxon>Actinomycetota</taxon>
        <taxon>Actinomycetes</taxon>
        <taxon>Micrococcales</taxon>
        <taxon>Micrococcaceae</taxon>
        <taxon>Paenarthrobacter</taxon>
    </lineage>
</organism>
<comment type="caution">
    <text evidence="2">The sequence shown here is derived from an EMBL/GenBank/DDBJ whole genome shotgun (WGS) entry which is preliminary data.</text>
</comment>
<keyword evidence="1" id="KW-0732">Signal</keyword>
<reference evidence="2 3" key="1">
    <citation type="submission" date="2019-07" db="EMBL/GenBank/DDBJ databases">
        <title>Diversity of Bacteria from Kongsfjorden, Arctic.</title>
        <authorList>
            <person name="Yu Y."/>
        </authorList>
    </citation>
    <scope>NUCLEOTIDE SEQUENCE [LARGE SCALE GENOMIC DNA]</scope>
    <source>
        <strain evidence="2 3">SM1928</strain>
    </source>
</reference>
<feature type="signal peptide" evidence="1">
    <location>
        <begin position="1"/>
        <end position="17"/>
    </location>
</feature>
<dbReference type="EMBL" id="VNFK01000005">
    <property type="protein sequence ID" value="TVU63961.1"/>
    <property type="molecule type" value="Genomic_DNA"/>
</dbReference>
<evidence type="ECO:0008006" key="4">
    <source>
        <dbReference type="Google" id="ProtNLM"/>
    </source>
</evidence>
<dbReference type="OrthoDB" id="5149246at2"/>
<dbReference type="RefSeq" id="WP_144649238.1">
    <property type="nucleotide sequence ID" value="NZ_VNFK01000005.1"/>
</dbReference>
<evidence type="ECO:0000313" key="3">
    <source>
        <dbReference type="Proteomes" id="UP000316500"/>
    </source>
</evidence>
<evidence type="ECO:0000256" key="1">
    <source>
        <dbReference type="SAM" id="SignalP"/>
    </source>
</evidence>
<dbReference type="AlphaFoldDB" id="A0A558H4E7"/>
<feature type="chain" id="PRO_5039422264" description="PepSY domain-containing protein" evidence="1">
    <location>
        <begin position="18"/>
        <end position="141"/>
    </location>
</feature>
<sequence>MKLVVGMMAAAVVLAGGAVVSMESGTHGQAEASVFKGPGEDRPVGGYEGWWNATPVNGSAQGLPQETVAVNTATGKVVDAFNRSMNDAGLVTLVSDVDFEVVPDPAWPRNSVVIIETATGKVIEDFRVDGKGAPIIAPTAP</sequence>
<name>A0A558H4E7_PAENT</name>
<gene>
    <name evidence="2" type="ORF">FQP90_08180</name>
</gene>